<comment type="caution">
    <text evidence="1">The sequence shown here is derived from an EMBL/GenBank/DDBJ whole genome shotgun (WGS) entry which is preliminary data.</text>
</comment>
<dbReference type="PANTHER" id="PTHR47273">
    <property type="entry name" value="EXPRESSED PROTEIN"/>
    <property type="match status" value="1"/>
</dbReference>
<accession>A0A443NF69</accession>
<gene>
    <name evidence="1" type="ORF">CKAN_00564700</name>
</gene>
<dbReference type="STRING" id="337451.A0A443NF69"/>
<dbReference type="EMBL" id="QPKB01000002">
    <property type="protein sequence ID" value="RWR77171.1"/>
    <property type="molecule type" value="Genomic_DNA"/>
</dbReference>
<evidence type="ECO:0000313" key="1">
    <source>
        <dbReference type="EMBL" id="RWR77171.1"/>
    </source>
</evidence>
<reference evidence="1 2" key="1">
    <citation type="journal article" date="2019" name="Nat. Plants">
        <title>Stout camphor tree genome fills gaps in understanding of flowering plant genome evolution.</title>
        <authorList>
            <person name="Chaw S.M."/>
            <person name="Liu Y.C."/>
            <person name="Wu Y.W."/>
            <person name="Wang H.Y."/>
            <person name="Lin C.I."/>
            <person name="Wu C.S."/>
            <person name="Ke H.M."/>
            <person name="Chang L.Y."/>
            <person name="Hsu C.Y."/>
            <person name="Yang H.T."/>
            <person name="Sudianto E."/>
            <person name="Hsu M.H."/>
            <person name="Wu K.P."/>
            <person name="Wang L.N."/>
            <person name="Leebens-Mack J.H."/>
            <person name="Tsai I.J."/>
        </authorList>
    </citation>
    <scope>NUCLEOTIDE SEQUENCE [LARGE SCALE GENOMIC DNA]</scope>
    <source>
        <strain evidence="2">cv. Chaw 1501</strain>
        <tissue evidence="1">Young leaves</tissue>
    </source>
</reference>
<dbReference type="OrthoDB" id="744797at2759"/>
<keyword evidence="2" id="KW-1185">Reference proteome</keyword>
<organism evidence="1 2">
    <name type="scientific">Cinnamomum micranthum f. kanehirae</name>
    <dbReference type="NCBI Taxonomy" id="337451"/>
    <lineage>
        <taxon>Eukaryota</taxon>
        <taxon>Viridiplantae</taxon>
        <taxon>Streptophyta</taxon>
        <taxon>Embryophyta</taxon>
        <taxon>Tracheophyta</taxon>
        <taxon>Spermatophyta</taxon>
        <taxon>Magnoliopsida</taxon>
        <taxon>Magnoliidae</taxon>
        <taxon>Laurales</taxon>
        <taxon>Lauraceae</taxon>
        <taxon>Cinnamomum</taxon>
    </lineage>
</organism>
<dbReference type="AlphaFoldDB" id="A0A443NF69"/>
<dbReference type="Proteomes" id="UP000283530">
    <property type="component" value="Unassembled WGS sequence"/>
</dbReference>
<proteinExistence type="predicted"/>
<dbReference type="PANTHER" id="PTHR47273:SF6">
    <property type="entry name" value="POLLEN OLE E 1 ALLERGEN AND EXTENSIN FAMILY PROTEIN"/>
    <property type="match status" value="1"/>
</dbReference>
<evidence type="ECO:0000313" key="2">
    <source>
        <dbReference type="Proteomes" id="UP000283530"/>
    </source>
</evidence>
<sequence>MVTTLFGPLEYSIAFRKSQRVQGRCNCLINIKHEAFPFQLHFIPLTTSQAENDRISWLLLPPVLLLLLLLSTAFTSELESSLEMARIAGYGDEKLSSVLVTGTLLCEACLDGEAQSRAWHVPGASVVVTCKIGRKRGKMNWAVGTTDEYGDFIVDLPSHLHANPRLEKACMVRVLRLPKSSACWKVFPGKPKGIRLSSVGNGIRTYTTGTVRLQSKSKAWRVCLRRARDLEEERSW</sequence>
<protein>
    <submittedName>
        <fullName evidence="1">Pollen Ole e 1 allergen/extensin</fullName>
    </submittedName>
</protein>
<dbReference type="Pfam" id="PF01190">
    <property type="entry name" value="Pollen_Ole_e_1"/>
    <property type="match status" value="1"/>
</dbReference>
<name>A0A443NF69_9MAGN</name>